<sequence>MERLPKKGRIRIKMRTRSMMTNTIMRTPQIRRSPRVVWSVELHRKFVAAVNQLGIDKAVPKKILDLMNVEKLTRENVGSHLQKYRLYLNRISGVTDQQANIVASLGSTDPSYLRMGSLGGIGHLQPLAGSGQLQNTMFRSLPPSGMLGRLNSPAGLGMHGLPVSGIVQLDHAQNLSNSMNDQLKFQEALFRGNHHGNAIQRMSMSLEPDRLQYSKGVSSVEDLTAAIDCKTIFPSSNGLPDAKTTIACSRNPLLGVTNHTLTVLPQGAQGGIGSYKNGSSAVQSSGFLTNSYCTSDSFKQHTMYPIDNSSLIPLHIGSRSSDVSSMNSLSTQLQDSRTDMHCQGAMITNVAGQMINTTPFKGWDDRNMCSSINSLVPVNSAIGHSGQPLEPKDSGFHENLDFISIIPSNRRDTLHNKHDEVENLTTETPFKINHEYMLDQQKEQRSCIANNLGSLEDFVNAMMKQEQDMSKFMEGDFGCDSYPLGACM</sequence>
<keyword evidence="4" id="KW-0539">Nucleus</keyword>
<dbReference type="FunFam" id="1.10.10.60:FF:000007">
    <property type="entry name" value="Two-component response regulator"/>
    <property type="match status" value="1"/>
</dbReference>
<gene>
    <name evidence="6" type="ORF">O6P43_019241</name>
</gene>
<dbReference type="NCBIfam" id="TIGR01557">
    <property type="entry name" value="myb_SHAQKYF"/>
    <property type="match status" value="1"/>
</dbReference>
<reference evidence="6" key="1">
    <citation type="journal article" date="2023" name="Science">
        <title>Elucidation of the pathway for biosynthesis of saponin adjuvants from the soapbark tree.</title>
        <authorList>
            <person name="Reed J."/>
            <person name="Orme A."/>
            <person name="El-Demerdash A."/>
            <person name="Owen C."/>
            <person name="Martin L.B.B."/>
            <person name="Misra R.C."/>
            <person name="Kikuchi S."/>
            <person name="Rejzek M."/>
            <person name="Martin A.C."/>
            <person name="Harkess A."/>
            <person name="Leebens-Mack J."/>
            <person name="Louveau T."/>
            <person name="Stephenson M.J."/>
            <person name="Osbourn A."/>
        </authorList>
    </citation>
    <scope>NUCLEOTIDE SEQUENCE</scope>
    <source>
        <strain evidence="6">S10</strain>
    </source>
</reference>
<name>A0AAD7PK33_QUISA</name>
<proteinExistence type="predicted"/>
<evidence type="ECO:0000259" key="5">
    <source>
        <dbReference type="PROSITE" id="PS51294"/>
    </source>
</evidence>
<dbReference type="PROSITE" id="PS51294">
    <property type="entry name" value="HTH_MYB"/>
    <property type="match status" value="1"/>
</dbReference>
<comment type="caution">
    <text evidence="6">The sequence shown here is derived from an EMBL/GenBank/DDBJ whole genome shotgun (WGS) entry which is preliminary data.</text>
</comment>
<dbReference type="KEGG" id="qsa:O6P43_019241"/>
<protein>
    <submittedName>
        <fullName evidence="6">Two-component response regulator</fullName>
    </submittedName>
</protein>
<evidence type="ECO:0000256" key="4">
    <source>
        <dbReference type="ARBA" id="ARBA00023242"/>
    </source>
</evidence>
<evidence type="ECO:0000256" key="1">
    <source>
        <dbReference type="ARBA" id="ARBA00004123"/>
    </source>
</evidence>
<dbReference type="InterPro" id="IPR044841">
    <property type="entry name" value="LUX/BOA-like"/>
</dbReference>
<feature type="domain" description="HTH myb-type" evidence="5">
    <location>
        <begin position="35"/>
        <end position="92"/>
    </location>
</feature>
<dbReference type="InterPro" id="IPR001005">
    <property type="entry name" value="SANT/Myb"/>
</dbReference>
<comment type="subcellular location">
    <subcellularLocation>
        <location evidence="1">Nucleus</location>
    </subcellularLocation>
</comment>
<evidence type="ECO:0000313" key="6">
    <source>
        <dbReference type="EMBL" id="KAJ7958528.1"/>
    </source>
</evidence>
<accession>A0AAD7PK33</accession>
<dbReference type="AlphaFoldDB" id="A0AAD7PK33"/>
<evidence type="ECO:0000313" key="7">
    <source>
        <dbReference type="Proteomes" id="UP001163823"/>
    </source>
</evidence>
<dbReference type="Gene3D" id="1.10.10.60">
    <property type="entry name" value="Homeodomain-like"/>
    <property type="match status" value="1"/>
</dbReference>
<dbReference type="PANTHER" id="PTHR31442">
    <property type="entry name" value="HOMEODOMAIN-LIKE SUPERFAMILY PROTEIN-RELATED"/>
    <property type="match status" value="1"/>
</dbReference>
<keyword evidence="3" id="KW-0804">Transcription</keyword>
<dbReference type="GO" id="GO:0003700">
    <property type="term" value="F:DNA-binding transcription factor activity"/>
    <property type="evidence" value="ECO:0007669"/>
    <property type="project" value="InterPro"/>
</dbReference>
<dbReference type="InterPro" id="IPR017930">
    <property type="entry name" value="Myb_dom"/>
</dbReference>
<dbReference type="InterPro" id="IPR009057">
    <property type="entry name" value="Homeodomain-like_sf"/>
</dbReference>
<dbReference type="PANTHER" id="PTHR31442:SF40">
    <property type="entry name" value="HOMEODOMAIN-LIKE SUPERFAMILY PROTEIN"/>
    <property type="match status" value="1"/>
</dbReference>
<dbReference type="Pfam" id="PF00249">
    <property type="entry name" value="Myb_DNA-binding"/>
    <property type="match status" value="1"/>
</dbReference>
<organism evidence="6 7">
    <name type="scientific">Quillaja saponaria</name>
    <name type="common">Soap bark tree</name>
    <dbReference type="NCBI Taxonomy" id="32244"/>
    <lineage>
        <taxon>Eukaryota</taxon>
        <taxon>Viridiplantae</taxon>
        <taxon>Streptophyta</taxon>
        <taxon>Embryophyta</taxon>
        <taxon>Tracheophyta</taxon>
        <taxon>Spermatophyta</taxon>
        <taxon>Magnoliopsida</taxon>
        <taxon>eudicotyledons</taxon>
        <taxon>Gunneridae</taxon>
        <taxon>Pentapetalae</taxon>
        <taxon>rosids</taxon>
        <taxon>fabids</taxon>
        <taxon>Fabales</taxon>
        <taxon>Quillajaceae</taxon>
        <taxon>Quillaja</taxon>
    </lineage>
</organism>
<evidence type="ECO:0000256" key="3">
    <source>
        <dbReference type="ARBA" id="ARBA00023163"/>
    </source>
</evidence>
<dbReference type="Proteomes" id="UP001163823">
    <property type="component" value="Chromosome 8"/>
</dbReference>
<evidence type="ECO:0000256" key="2">
    <source>
        <dbReference type="ARBA" id="ARBA00023015"/>
    </source>
</evidence>
<dbReference type="GO" id="GO:0005634">
    <property type="term" value="C:nucleus"/>
    <property type="evidence" value="ECO:0007669"/>
    <property type="project" value="UniProtKB-SubCell"/>
</dbReference>
<dbReference type="InterPro" id="IPR006447">
    <property type="entry name" value="Myb_dom_plants"/>
</dbReference>
<dbReference type="GO" id="GO:0003677">
    <property type="term" value="F:DNA binding"/>
    <property type="evidence" value="ECO:0007669"/>
    <property type="project" value="InterPro"/>
</dbReference>
<keyword evidence="2" id="KW-0805">Transcription regulation</keyword>
<dbReference type="EMBL" id="JARAOO010000008">
    <property type="protein sequence ID" value="KAJ7958528.1"/>
    <property type="molecule type" value="Genomic_DNA"/>
</dbReference>
<dbReference type="SUPFAM" id="SSF46689">
    <property type="entry name" value="Homeodomain-like"/>
    <property type="match status" value="1"/>
</dbReference>
<keyword evidence="7" id="KW-1185">Reference proteome</keyword>